<organism evidence="1 2">
    <name type="scientific">Enterococcus florum</name>
    <dbReference type="NCBI Taxonomy" id="2480627"/>
    <lineage>
        <taxon>Bacteria</taxon>
        <taxon>Bacillati</taxon>
        <taxon>Bacillota</taxon>
        <taxon>Bacilli</taxon>
        <taxon>Lactobacillales</taxon>
        <taxon>Enterococcaceae</taxon>
        <taxon>Enterococcus</taxon>
    </lineage>
</organism>
<dbReference type="Proteomes" id="UP000290567">
    <property type="component" value="Unassembled WGS sequence"/>
</dbReference>
<dbReference type="InterPro" id="IPR036291">
    <property type="entry name" value="NAD(P)-bd_dom_sf"/>
</dbReference>
<dbReference type="SUPFAM" id="SSF51735">
    <property type="entry name" value="NAD(P)-binding Rossmann-fold domains"/>
    <property type="match status" value="1"/>
</dbReference>
<gene>
    <name evidence="1" type="ORF">NRIC_28120</name>
</gene>
<evidence type="ECO:0008006" key="3">
    <source>
        <dbReference type="Google" id="ProtNLM"/>
    </source>
</evidence>
<dbReference type="GO" id="GO:0005737">
    <property type="term" value="C:cytoplasm"/>
    <property type="evidence" value="ECO:0007669"/>
    <property type="project" value="TreeGrafter"/>
</dbReference>
<evidence type="ECO:0000313" key="1">
    <source>
        <dbReference type="EMBL" id="GCF94921.1"/>
    </source>
</evidence>
<proteinExistence type="predicted"/>
<dbReference type="InterPro" id="IPR003462">
    <property type="entry name" value="ODC_Mu_crystall"/>
</dbReference>
<dbReference type="RefSeq" id="WP_146623318.1">
    <property type="nucleotide sequence ID" value="NZ_BJCC01000024.1"/>
</dbReference>
<keyword evidence="2" id="KW-1185">Reference proteome</keyword>
<dbReference type="PIRSF" id="PIRSF001439">
    <property type="entry name" value="CryM"/>
    <property type="match status" value="1"/>
</dbReference>
<dbReference type="PANTHER" id="PTHR13812:SF19">
    <property type="entry name" value="KETIMINE REDUCTASE MU-CRYSTALLIN"/>
    <property type="match status" value="1"/>
</dbReference>
<dbReference type="Gene3D" id="3.30.1780.10">
    <property type="entry name" value="ornithine cyclodeaminase, domain 1"/>
    <property type="match status" value="1"/>
</dbReference>
<comment type="caution">
    <text evidence="1">The sequence shown here is derived from an EMBL/GenBank/DDBJ whole genome shotgun (WGS) entry which is preliminary data.</text>
</comment>
<dbReference type="OrthoDB" id="9792005at2"/>
<dbReference type="Gene3D" id="3.40.50.720">
    <property type="entry name" value="NAD(P)-binding Rossmann-like Domain"/>
    <property type="match status" value="1"/>
</dbReference>
<evidence type="ECO:0000313" key="2">
    <source>
        <dbReference type="Proteomes" id="UP000290567"/>
    </source>
</evidence>
<protein>
    <recommendedName>
        <fullName evidence="3">Ornithine cyclodeaminase</fullName>
    </recommendedName>
</protein>
<sequence length="350" mass="38942">MSYEASEEQLKSFQEQHEYLKTKLDLGKELLWLTQEECKAAGPTIDETLELVQQALIAHGNKAYEMPAKIGIHPYSDVFYHAMPAYVPDNLACGVKWIECYPRNPKEFNLPQTTGLLILNDIMTGVPITVMDSAWLTAMRTPAVTALAANALHPDATTFGMFGCGIQGVAHVRYIVKTLKNLEKIYIYDVRSETMDQLIEEVKDEVKIPIVKVNSPEELVKQSEVMSSATVILKDTLKVVKKEWVSKGQTILPCDLNTFWDPEICQMADKYILDSKEEHELFADMGYFPEGLAPVTCETGEILAGIHPGRTSKDDLIVCSNVGISVSDVVMGQAIFSKALQEGIGRKLPL</sequence>
<dbReference type="Pfam" id="PF02423">
    <property type="entry name" value="OCD_Mu_crystall"/>
    <property type="match status" value="1"/>
</dbReference>
<dbReference type="InterPro" id="IPR023401">
    <property type="entry name" value="ODC_N"/>
</dbReference>
<dbReference type="AlphaFoldDB" id="A0A4P5PEY9"/>
<accession>A0A4P5PEY9</accession>
<dbReference type="PANTHER" id="PTHR13812">
    <property type="entry name" value="KETIMINE REDUCTASE MU-CRYSTALLIN"/>
    <property type="match status" value="1"/>
</dbReference>
<reference evidence="2" key="1">
    <citation type="submission" date="2019-02" db="EMBL/GenBank/DDBJ databases">
        <title>Draft genome sequence of Enterococcus sp. Gos25-1.</title>
        <authorList>
            <person name="Tanaka N."/>
            <person name="Shiwa Y."/>
            <person name="Fujita N."/>
        </authorList>
    </citation>
    <scope>NUCLEOTIDE SEQUENCE [LARGE SCALE GENOMIC DNA]</scope>
    <source>
        <strain evidence="2">Gos25-1</strain>
    </source>
</reference>
<dbReference type="EMBL" id="BJCC01000024">
    <property type="protein sequence ID" value="GCF94921.1"/>
    <property type="molecule type" value="Genomic_DNA"/>
</dbReference>
<name>A0A4P5PEY9_9ENTE</name>